<dbReference type="EMBL" id="KN833706">
    <property type="protein sequence ID" value="KIK25643.1"/>
    <property type="molecule type" value="Genomic_DNA"/>
</dbReference>
<feature type="domain" description="Amidase" evidence="5">
    <location>
        <begin position="63"/>
        <end position="552"/>
    </location>
</feature>
<dbReference type="STRING" id="765257.A0A0D0A0N2"/>
<dbReference type="Pfam" id="PF01425">
    <property type="entry name" value="Amidase"/>
    <property type="match status" value="1"/>
</dbReference>
<proteinExistence type="inferred from homology"/>
<dbReference type="HOGENOM" id="CLU_009600_9_2_1"/>
<dbReference type="GO" id="GO:0016787">
    <property type="term" value="F:hydrolase activity"/>
    <property type="evidence" value="ECO:0007669"/>
    <property type="project" value="UniProtKB-KW"/>
</dbReference>
<dbReference type="Proteomes" id="UP000054018">
    <property type="component" value="Unassembled WGS sequence"/>
</dbReference>
<reference evidence="7" key="2">
    <citation type="submission" date="2015-01" db="EMBL/GenBank/DDBJ databases">
        <title>Evolutionary Origins and Diversification of the Mycorrhizal Mutualists.</title>
        <authorList>
            <consortium name="DOE Joint Genome Institute"/>
            <consortium name="Mycorrhizal Genomics Consortium"/>
            <person name="Kohler A."/>
            <person name="Kuo A."/>
            <person name="Nagy L.G."/>
            <person name="Floudas D."/>
            <person name="Copeland A."/>
            <person name="Barry K.W."/>
            <person name="Cichocki N."/>
            <person name="Veneault-Fourrey C."/>
            <person name="LaButti K."/>
            <person name="Lindquist E.A."/>
            <person name="Lipzen A."/>
            <person name="Lundell T."/>
            <person name="Morin E."/>
            <person name="Murat C."/>
            <person name="Riley R."/>
            <person name="Ohm R."/>
            <person name="Sun H."/>
            <person name="Tunlid A."/>
            <person name="Henrissat B."/>
            <person name="Grigoriev I.V."/>
            <person name="Hibbett D.S."/>
            <person name="Martin F."/>
        </authorList>
    </citation>
    <scope>NUCLEOTIDE SEQUENCE [LARGE SCALE GENOMIC DNA]</scope>
    <source>
        <strain evidence="7">441</strain>
    </source>
</reference>
<evidence type="ECO:0000256" key="1">
    <source>
        <dbReference type="ARBA" id="ARBA00009199"/>
    </source>
</evidence>
<accession>A0A0D0A0N2</accession>
<evidence type="ECO:0000256" key="3">
    <source>
        <dbReference type="PIRSR" id="PIRSR001221-1"/>
    </source>
</evidence>
<feature type="binding site" evidence="4">
    <location>
        <begin position="223"/>
        <end position="226"/>
    </location>
    <ligand>
        <name>substrate</name>
    </ligand>
</feature>
<dbReference type="SUPFAM" id="SSF75304">
    <property type="entry name" value="Amidase signature (AS) enzymes"/>
    <property type="match status" value="1"/>
</dbReference>
<evidence type="ECO:0000259" key="5">
    <source>
        <dbReference type="Pfam" id="PF01425"/>
    </source>
</evidence>
<evidence type="ECO:0000313" key="6">
    <source>
        <dbReference type="EMBL" id="KIK25643.1"/>
    </source>
</evidence>
<dbReference type="InterPro" id="IPR023631">
    <property type="entry name" value="Amidase_dom"/>
</dbReference>
<keyword evidence="7" id="KW-1185">Reference proteome</keyword>
<feature type="active site" description="Acyl-ester intermediate" evidence="3">
    <location>
        <position position="226"/>
    </location>
</feature>
<dbReference type="PANTHER" id="PTHR46072:SF10">
    <property type="entry name" value="ACETAMIDASE"/>
    <property type="match status" value="1"/>
</dbReference>
<dbReference type="PANTHER" id="PTHR46072">
    <property type="entry name" value="AMIDASE-RELATED-RELATED"/>
    <property type="match status" value="1"/>
</dbReference>
<reference evidence="6 7" key="1">
    <citation type="submission" date="2014-04" db="EMBL/GenBank/DDBJ databases">
        <authorList>
            <consortium name="DOE Joint Genome Institute"/>
            <person name="Kuo A."/>
            <person name="Kohler A."/>
            <person name="Costa M.D."/>
            <person name="Nagy L.G."/>
            <person name="Floudas D."/>
            <person name="Copeland A."/>
            <person name="Barry K.W."/>
            <person name="Cichocki N."/>
            <person name="Veneault-Fourrey C."/>
            <person name="LaButti K."/>
            <person name="Lindquist E.A."/>
            <person name="Lipzen A."/>
            <person name="Lundell T."/>
            <person name="Morin E."/>
            <person name="Murat C."/>
            <person name="Sun H."/>
            <person name="Tunlid A."/>
            <person name="Henrissat B."/>
            <person name="Grigoriev I.V."/>
            <person name="Hibbett D.S."/>
            <person name="Martin F."/>
            <person name="Nordberg H.P."/>
            <person name="Cantor M.N."/>
            <person name="Hua S.X."/>
        </authorList>
    </citation>
    <scope>NUCLEOTIDE SEQUENCE [LARGE SCALE GENOMIC DNA]</scope>
    <source>
        <strain evidence="6 7">441</strain>
    </source>
</reference>
<sequence>MWFSPSPHRSNCQAKQQQRQRQFDALPSSYNEACTEQDNKILDLSLSDLAHAHASSSISTPAILQAYGKKVVAAQQASNCIAAVLIPDILHSHAPQLSLPATTDIDSSQSSPLKENHLLSGVPVSIKDCIDIKGYDTTVGYSSRANKPVTSSAPIVRLLHDAGALTHVKTTVPPGLLGVETSSDLFGRTSNPYNSEYSSGASTGGGGALLALKGSMIEIATDIGGSARLPAHWCGVYGMKSSTGRFPSWGTVSPLPGLEGVETSCSPMARRLEDLEEFWKRVVAMRPWEYDHTCIPLSWRPVNIRGKKLRFGVIWDDGIAPPTPACRRALQVTIDALQKQGHDVVDVSPPSILEGLMIGFQLCFSDGGVDFFNAIYKDEKLDPVLTATKSLLSLPQFLKSVLARFASDPVQSAMLTSVNTKSPSQERALVVAREEYRAKWREVWENNEWDFLVCAPHPSPAIPKGTAEKVTLVSCANMMIWNILDYTAGVLPITTVQSTLDALPSGFLNSSEYAEMGVVGKGVYAVYDAIKMDGLPVGVQVVGRRLEEEKVLEGMRVIEEAVRASGISKGRNEGSGMNGVAGKSGNI</sequence>
<feature type="binding site" evidence="4">
    <location>
        <position position="202"/>
    </location>
    <ligand>
        <name>substrate</name>
    </ligand>
</feature>
<gene>
    <name evidence="6" type="ORF">PISMIDRAFT_96252</name>
</gene>
<keyword evidence="2" id="KW-0378">Hydrolase</keyword>
<dbReference type="Gene3D" id="3.90.1300.10">
    <property type="entry name" value="Amidase signature (AS) domain"/>
    <property type="match status" value="1"/>
</dbReference>
<dbReference type="AlphaFoldDB" id="A0A0D0A0N2"/>
<organism evidence="6 7">
    <name type="scientific">Pisolithus microcarpus 441</name>
    <dbReference type="NCBI Taxonomy" id="765257"/>
    <lineage>
        <taxon>Eukaryota</taxon>
        <taxon>Fungi</taxon>
        <taxon>Dikarya</taxon>
        <taxon>Basidiomycota</taxon>
        <taxon>Agaricomycotina</taxon>
        <taxon>Agaricomycetes</taxon>
        <taxon>Agaricomycetidae</taxon>
        <taxon>Boletales</taxon>
        <taxon>Sclerodermatineae</taxon>
        <taxon>Pisolithaceae</taxon>
        <taxon>Pisolithus</taxon>
    </lineage>
</organism>
<name>A0A0D0A0N2_9AGAM</name>
<feature type="binding site" evidence="4">
    <location>
        <position position="176"/>
    </location>
    <ligand>
        <name>substrate</name>
    </ligand>
</feature>
<comment type="similarity">
    <text evidence="1">Belongs to the amidase family.</text>
</comment>
<feature type="active site" description="Charge relay system" evidence="3">
    <location>
        <position position="202"/>
    </location>
</feature>
<protein>
    <recommendedName>
        <fullName evidence="5">Amidase domain-containing protein</fullName>
    </recommendedName>
</protein>
<dbReference type="InterPro" id="IPR036928">
    <property type="entry name" value="AS_sf"/>
</dbReference>
<dbReference type="PIRSF" id="PIRSF001221">
    <property type="entry name" value="Amidase_fungi"/>
    <property type="match status" value="1"/>
</dbReference>
<feature type="active site" description="Charge relay system" evidence="3">
    <location>
        <position position="127"/>
    </location>
</feature>
<evidence type="ECO:0000313" key="7">
    <source>
        <dbReference type="Proteomes" id="UP000054018"/>
    </source>
</evidence>
<evidence type="ECO:0000256" key="2">
    <source>
        <dbReference type="ARBA" id="ARBA00022801"/>
    </source>
</evidence>
<evidence type="ECO:0000256" key="4">
    <source>
        <dbReference type="PIRSR" id="PIRSR001221-2"/>
    </source>
</evidence>
<dbReference type="OrthoDB" id="6428749at2759"/>